<evidence type="ECO:0000259" key="1">
    <source>
        <dbReference type="Pfam" id="PF01168"/>
    </source>
</evidence>
<dbReference type="KEGG" id="caul:KCG34_07775"/>
<dbReference type="AlphaFoldDB" id="A0A975IWM9"/>
<keyword evidence="3" id="KW-1185">Reference proteome</keyword>
<keyword evidence="2" id="KW-0413">Isomerase</keyword>
<dbReference type="Proteomes" id="UP000676409">
    <property type="component" value="Chromosome"/>
</dbReference>
<evidence type="ECO:0000313" key="3">
    <source>
        <dbReference type="Proteomes" id="UP000676409"/>
    </source>
</evidence>
<dbReference type="InterPro" id="IPR001608">
    <property type="entry name" value="Ala_racemase_N"/>
</dbReference>
<protein>
    <submittedName>
        <fullName evidence="2">Alanine racemase</fullName>
        <ecNumber evidence="2">5.1.1.1</ecNumber>
    </submittedName>
</protein>
<dbReference type="Pfam" id="PF01168">
    <property type="entry name" value="Ala_racemase_N"/>
    <property type="match status" value="1"/>
</dbReference>
<name>A0A975IWM9_9CAUL</name>
<dbReference type="PANTHER" id="PTHR28004:SF2">
    <property type="entry name" value="D-SERINE DEHYDRATASE"/>
    <property type="match status" value="1"/>
</dbReference>
<sequence length="426" mass="45576">MAKPDGKPSRRLALTGLGLAALGGGVLLARKADRGAGGHDAYFTGLSRALTEAKLVQPTLIVDRARLRQNIAAVRDTLAGKDLPVRVVVKSLPSIDLIDEVAAGLGTNRFMVFNAEMLGEMRRRRPDGDLLFGKPMPAAVAAAYYDEFGVAHGPAEPQWLIDTPERLAEYAAIARAKATAMRVNFELDVGLHRGGFTSPEALAAAVEASKAEPLLQVSGLMGYDPHVPKTPDPKAAFAKAQGVYAKAIEVLKAHLPGDPRRLTLNTAGSPTYALHAQGTVANEVSIGSAFVKPVDFDLKTLSRHVPAAFIATPVIKALPHMQIPSIEGLSGVMRFFDPNTDQAFFIWGGHWLAQPVSPPGLQTNGLYGLSSNQELLTGSSKVKLKVDDYVFFRPNQSEALFLQFGDLAVFEGGKINGRWPTFPVSA</sequence>
<feature type="domain" description="Alanine racemase N-terminal" evidence="1">
    <location>
        <begin position="62"/>
        <end position="290"/>
    </location>
</feature>
<dbReference type="GO" id="GO:0008721">
    <property type="term" value="F:D-serine ammonia-lyase activity"/>
    <property type="evidence" value="ECO:0007669"/>
    <property type="project" value="TreeGrafter"/>
</dbReference>
<dbReference type="InterPro" id="IPR051466">
    <property type="entry name" value="D-amino_acid_metab_enzyme"/>
</dbReference>
<dbReference type="PANTHER" id="PTHR28004">
    <property type="entry name" value="ZGC:162816-RELATED"/>
    <property type="match status" value="1"/>
</dbReference>
<dbReference type="EMBL" id="CP073078">
    <property type="protein sequence ID" value="QUD89759.1"/>
    <property type="molecule type" value="Genomic_DNA"/>
</dbReference>
<organism evidence="2 3">
    <name type="scientific">Phenylobacterium montanum</name>
    <dbReference type="NCBI Taxonomy" id="2823693"/>
    <lineage>
        <taxon>Bacteria</taxon>
        <taxon>Pseudomonadati</taxon>
        <taxon>Pseudomonadota</taxon>
        <taxon>Alphaproteobacteria</taxon>
        <taxon>Caulobacterales</taxon>
        <taxon>Caulobacteraceae</taxon>
        <taxon>Phenylobacterium</taxon>
    </lineage>
</organism>
<proteinExistence type="predicted"/>
<reference evidence="2" key="1">
    <citation type="submission" date="2021-04" db="EMBL/GenBank/DDBJ databases">
        <title>The complete genome sequence of Caulobacter sp. S6.</title>
        <authorList>
            <person name="Tang Y."/>
            <person name="Ouyang W."/>
            <person name="Liu Q."/>
            <person name="Huang B."/>
            <person name="Guo Z."/>
            <person name="Lei P."/>
        </authorList>
    </citation>
    <scope>NUCLEOTIDE SEQUENCE</scope>
    <source>
        <strain evidence="2">S6</strain>
    </source>
</reference>
<dbReference type="GO" id="GO:0036088">
    <property type="term" value="P:D-serine catabolic process"/>
    <property type="evidence" value="ECO:0007669"/>
    <property type="project" value="TreeGrafter"/>
</dbReference>
<dbReference type="EC" id="5.1.1.1" evidence="2"/>
<evidence type="ECO:0000313" key="2">
    <source>
        <dbReference type="EMBL" id="QUD89759.1"/>
    </source>
</evidence>
<dbReference type="GO" id="GO:0008784">
    <property type="term" value="F:alanine racemase activity"/>
    <property type="evidence" value="ECO:0007669"/>
    <property type="project" value="UniProtKB-EC"/>
</dbReference>
<dbReference type="Gene3D" id="3.20.20.10">
    <property type="entry name" value="Alanine racemase"/>
    <property type="match status" value="1"/>
</dbReference>
<dbReference type="SUPFAM" id="SSF51419">
    <property type="entry name" value="PLP-binding barrel"/>
    <property type="match status" value="1"/>
</dbReference>
<accession>A0A975IWM9</accession>
<dbReference type="InterPro" id="IPR029066">
    <property type="entry name" value="PLP-binding_barrel"/>
</dbReference>
<gene>
    <name evidence="2" type="ORF">KCG34_07775</name>
</gene>
<dbReference type="RefSeq" id="WP_211939811.1">
    <property type="nucleotide sequence ID" value="NZ_CP073078.1"/>
</dbReference>